<feature type="domain" description="Methyltransferase FkbM" evidence="1">
    <location>
        <begin position="95"/>
        <end position="251"/>
    </location>
</feature>
<dbReference type="NCBIfam" id="TIGR01444">
    <property type="entry name" value="fkbM_fam"/>
    <property type="match status" value="1"/>
</dbReference>
<dbReference type="Gene3D" id="3.40.50.150">
    <property type="entry name" value="Vaccinia Virus protein VP39"/>
    <property type="match status" value="1"/>
</dbReference>
<dbReference type="SUPFAM" id="SSF53335">
    <property type="entry name" value="S-adenosyl-L-methionine-dependent methyltransferases"/>
    <property type="match status" value="1"/>
</dbReference>
<dbReference type="Proteomes" id="UP000464657">
    <property type="component" value="Chromosome"/>
</dbReference>
<dbReference type="InterPro" id="IPR006342">
    <property type="entry name" value="FkbM_mtfrase"/>
</dbReference>
<sequence>MIKKVLKKLKKRRKKFQSHPLMNGNGNGALFRYIKFNAIQTIKPKTRIYNWIHGLKFFARKGDAGIVSNIYIKLADYEDSMFLINHLHENDLFVDIGANVGHFTLLASGVSKARTIAIEPIPNTYEKLLKNVALNNLEEKVNCLNIGLGEEKGELKFTKGYDVMNRVALENEDVPTISIPIQKLDEVLKNEQPTFLKIDVEGFEYYVLKGAMETLQKESLKYILLEFNNSGDKFGISDQKVFDFVTSYGFKPLSYDVEKKEITLETTFRTDKFNTIFIRS</sequence>
<evidence type="ECO:0000313" key="2">
    <source>
        <dbReference type="EMBL" id="QHI35227.1"/>
    </source>
</evidence>
<evidence type="ECO:0000313" key="3">
    <source>
        <dbReference type="Proteomes" id="UP000464657"/>
    </source>
</evidence>
<proteinExistence type="predicted"/>
<gene>
    <name evidence="2" type="ORF">IMCC3317_05730</name>
</gene>
<dbReference type="KEGG" id="kan:IMCC3317_05730"/>
<dbReference type="InterPro" id="IPR052514">
    <property type="entry name" value="SAM-dependent_MTase"/>
</dbReference>
<name>A0A7L4ZFD8_9FLAO</name>
<dbReference type="PANTHER" id="PTHR34203">
    <property type="entry name" value="METHYLTRANSFERASE, FKBM FAMILY PROTEIN"/>
    <property type="match status" value="1"/>
</dbReference>
<dbReference type="PANTHER" id="PTHR34203:SF15">
    <property type="entry name" value="SLL1173 PROTEIN"/>
    <property type="match status" value="1"/>
</dbReference>
<accession>A0A7L4ZFD8</accession>
<dbReference type="Pfam" id="PF05050">
    <property type="entry name" value="Methyltransf_21"/>
    <property type="match status" value="1"/>
</dbReference>
<protein>
    <recommendedName>
        <fullName evidence="1">Methyltransferase FkbM domain-containing protein</fullName>
    </recommendedName>
</protein>
<dbReference type="InterPro" id="IPR029063">
    <property type="entry name" value="SAM-dependent_MTases_sf"/>
</dbReference>
<organism evidence="2 3">
    <name type="scientific">Kordia antarctica</name>
    <dbReference type="NCBI Taxonomy" id="1218801"/>
    <lineage>
        <taxon>Bacteria</taxon>
        <taxon>Pseudomonadati</taxon>
        <taxon>Bacteroidota</taxon>
        <taxon>Flavobacteriia</taxon>
        <taxon>Flavobacteriales</taxon>
        <taxon>Flavobacteriaceae</taxon>
        <taxon>Kordia</taxon>
    </lineage>
</organism>
<dbReference type="RefSeq" id="WP_160127983.1">
    <property type="nucleotide sequence ID" value="NZ_CP019288.1"/>
</dbReference>
<reference evidence="2 3" key="1">
    <citation type="journal article" date="2013" name="Int. J. Syst. Evol. Microbiol.">
        <title>Kordia antarctica sp. nov., isolated from Antarctic seawater.</title>
        <authorList>
            <person name="Baek K."/>
            <person name="Choi A."/>
            <person name="Kang I."/>
            <person name="Lee K."/>
            <person name="Cho J.C."/>
        </authorList>
    </citation>
    <scope>NUCLEOTIDE SEQUENCE [LARGE SCALE GENOMIC DNA]</scope>
    <source>
        <strain evidence="2 3">IMCC3317</strain>
    </source>
</reference>
<evidence type="ECO:0000259" key="1">
    <source>
        <dbReference type="Pfam" id="PF05050"/>
    </source>
</evidence>
<keyword evidence="3" id="KW-1185">Reference proteome</keyword>
<dbReference type="EMBL" id="CP019288">
    <property type="protein sequence ID" value="QHI35227.1"/>
    <property type="molecule type" value="Genomic_DNA"/>
</dbReference>
<dbReference type="AlphaFoldDB" id="A0A7L4ZFD8"/>
<dbReference type="OrthoDB" id="9812600at2"/>